<evidence type="ECO:0000256" key="2">
    <source>
        <dbReference type="ARBA" id="ARBA00023043"/>
    </source>
</evidence>
<dbReference type="PROSITE" id="PS50088">
    <property type="entry name" value="ANK_REPEAT"/>
    <property type="match status" value="3"/>
</dbReference>
<dbReference type="OrthoDB" id="198309at2"/>
<evidence type="ECO:0000313" key="5">
    <source>
        <dbReference type="EMBL" id="RVU46111.1"/>
    </source>
</evidence>
<feature type="repeat" description="ANK" evidence="3">
    <location>
        <begin position="153"/>
        <end position="185"/>
    </location>
</feature>
<organism evidence="5 6">
    <name type="scientific">Rubrivivax rivuli</name>
    <dbReference type="NCBI Taxonomy" id="1862385"/>
    <lineage>
        <taxon>Bacteria</taxon>
        <taxon>Pseudomonadati</taxon>
        <taxon>Pseudomonadota</taxon>
        <taxon>Betaproteobacteria</taxon>
        <taxon>Burkholderiales</taxon>
        <taxon>Sphaerotilaceae</taxon>
        <taxon>Rubrivivax</taxon>
    </lineage>
</organism>
<keyword evidence="2 3" id="KW-0040">ANK repeat</keyword>
<feature type="chain" id="PRO_5019544966" evidence="4">
    <location>
        <begin position="23"/>
        <end position="211"/>
    </location>
</feature>
<dbReference type="Pfam" id="PF12796">
    <property type="entry name" value="Ank_2"/>
    <property type="match status" value="1"/>
</dbReference>
<dbReference type="InterPro" id="IPR002110">
    <property type="entry name" value="Ankyrin_rpt"/>
</dbReference>
<dbReference type="SMART" id="SM00248">
    <property type="entry name" value="ANK"/>
    <property type="match status" value="3"/>
</dbReference>
<dbReference type="Proteomes" id="UP000285575">
    <property type="component" value="Unassembled WGS sequence"/>
</dbReference>
<dbReference type="Pfam" id="PF13606">
    <property type="entry name" value="Ank_3"/>
    <property type="match status" value="1"/>
</dbReference>
<dbReference type="GO" id="GO:0085020">
    <property type="term" value="P:protein K6-linked ubiquitination"/>
    <property type="evidence" value="ECO:0007669"/>
    <property type="project" value="TreeGrafter"/>
</dbReference>
<proteinExistence type="predicted"/>
<dbReference type="PANTHER" id="PTHR24171:SF8">
    <property type="entry name" value="BRCA1-ASSOCIATED RING DOMAIN PROTEIN 1"/>
    <property type="match status" value="1"/>
</dbReference>
<feature type="signal peptide" evidence="4">
    <location>
        <begin position="1"/>
        <end position="22"/>
    </location>
</feature>
<reference evidence="5 6" key="1">
    <citation type="submission" date="2019-01" db="EMBL/GenBank/DDBJ databases">
        <authorList>
            <person name="Chen W.-M."/>
        </authorList>
    </citation>
    <scope>NUCLEOTIDE SEQUENCE [LARGE SCALE GENOMIC DNA]</scope>
    <source>
        <strain evidence="5 6">KYPY4</strain>
    </source>
</reference>
<dbReference type="InterPro" id="IPR036770">
    <property type="entry name" value="Ankyrin_rpt-contain_sf"/>
</dbReference>
<dbReference type="GO" id="GO:0004842">
    <property type="term" value="F:ubiquitin-protein transferase activity"/>
    <property type="evidence" value="ECO:0007669"/>
    <property type="project" value="TreeGrafter"/>
</dbReference>
<dbReference type="PANTHER" id="PTHR24171">
    <property type="entry name" value="ANKYRIN REPEAT DOMAIN-CONTAINING PROTEIN 39-RELATED"/>
    <property type="match status" value="1"/>
</dbReference>
<evidence type="ECO:0000256" key="1">
    <source>
        <dbReference type="ARBA" id="ARBA00022737"/>
    </source>
</evidence>
<dbReference type="SUPFAM" id="SSF48403">
    <property type="entry name" value="Ankyrin repeat"/>
    <property type="match status" value="1"/>
</dbReference>
<dbReference type="AlphaFoldDB" id="A0A437RH74"/>
<evidence type="ECO:0000256" key="4">
    <source>
        <dbReference type="SAM" id="SignalP"/>
    </source>
</evidence>
<evidence type="ECO:0000256" key="3">
    <source>
        <dbReference type="PROSITE-ProRule" id="PRU00023"/>
    </source>
</evidence>
<dbReference type="PROSITE" id="PS50297">
    <property type="entry name" value="ANK_REP_REGION"/>
    <property type="match status" value="3"/>
</dbReference>
<evidence type="ECO:0000313" key="6">
    <source>
        <dbReference type="Proteomes" id="UP000285575"/>
    </source>
</evidence>
<keyword evidence="4" id="KW-0732">Signal</keyword>
<keyword evidence="6" id="KW-1185">Reference proteome</keyword>
<comment type="caution">
    <text evidence="5">The sequence shown here is derived from an EMBL/GenBank/DDBJ whole genome shotgun (WGS) entry which is preliminary data.</text>
</comment>
<dbReference type="EMBL" id="SACR01000003">
    <property type="protein sequence ID" value="RVU46111.1"/>
    <property type="molecule type" value="Genomic_DNA"/>
</dbReference>
<keyword evidence="1" id="KW-0677">Repeat</keyword>
<protein>
    <submittedName>
        <fullName evidence="5">Ankyrin repeat domain-containing protein</fullName>
    </submittedName>
</protein>
<dbReference type="RefSeq" id="WP_128228477.1">
    <property type="nucleotide sequence ID" value="NZ_SACR01000003.1"/>
</dbReference>
<sequence>MRNHLKILVYLLIAIAFSSARADALVDFFRAVHLDDERGVSKLLAQGFDPNSVNEKGQCGLFVAMRDEAPKVAALLMAHPQIRIDQTNASNETPLMMAALRGHLPLAEQLLARGAAVNRAGWTPLHYAASGPEPRMVALLLARGAVVDAPSPNRSTPLMMAARYGPEESVDQLLAKGASLQARNDAGLGAADFAKLAAREPLARRLEQAAR</sequence>
<feature type="repeat" description="ANK" evidence="3">
    <location>
        <begin position="120"/>
        <end position="152"/>
    </location>
</feature>
<dbReference type="Gene3D" id="1.25.40.20">
    <property type="entry name" value="Ankyrin repeat-containing domain"/>
    <property type="match status" value="2"/>
</dbReference>
<name>A0A437RH74_9BURK</name>
<feature type="repeat" description="ANK" evidence="3">
    <location>
        <begin position="90"/>
        <end position="118"/>
    </location>
</feature>
<accession>A0A437RH74</accession>
<gene>
    <name evidence="5" type="ORF">EOE66_09595</name>
</gene>